<gene>
    <name evidence="1" type="ORF">OUZ56_001175</name>
</gene>
<dbReference type="Proteomes" id="UP001234178">
    <property type="component" value="Unassembled WGS sequence"/>
</dbReference>
<proteinExistence type="predicted"/>
<organism evidence="1 2">
    <name type="scientific">Daphnia magna</name>
    <dbReference type="NCBI Taxonomy" id="35525"/>
    <lineage>
        <taxon>Eukaryota</taxon>
        <taxon>Metazoa</taxon>
        <taxon>Ecdysozoa</taxon>
        <taxon>Arthropoda</taxon>
        <taxon>Crustacea</taxon>
        <taxon>Branchiopoda</taxon>
        <taxon>Diplostraca</taxon>
        <taxon>Cladocera</taxon>
        <taxon>Anomopoda</taxon>
        <taxon>Daphniidae</taxon>
        <taxon>Daphnia</taxon>
    </lineage>
</organism>
<dbReference type="EMBL" id="JAOYFB010000036">
    <property type="protein sequence ID" value="KAK4019145.1"/>
    <property type="molecule type" value="Genomic_DNA"/>
</dbReference>
<evidence type="ECO:0000313" key="2">
    <source>
        <dbReference type="Proteomes" id="UP001234178"/>
    </source>
</evidence>
<accession>A0ABR0A1V3</accession>
<comment type="caution">
    <text evidence="1">The sequence shown here is derived from an EMBL/GenBank/DDBJ whole genome shotgun (WGS) entry which is preliminary data.</text>
</comment>
<reference evidence="1 2" key="1">
    <citation type="journal article" date="2023" name="Nucleic Acids Res.">
        <title>The hologenome of Daphnia magna reveals possible DNA methylation and microbiome-mediated evolution of the host genome.</title>
        <authorList>
            <person name="Chaturvedi A."/>
            <person name="Li X."/>
            <person name="Dhandapani V."/>
            <person name="Marshall H."/>
            <person name="Kissane S."/>
            <person name="Cuenca-Cambronero M."/>
            <person name="Asole G."/>
            <person name="Calvet F."/>
            <person name="Ruiz-Romero M."/>
            <person name="Marangio P."/>
            <person name="Guigo R."/>
            <person name="Rago D."/>
            <person name="Mirbahai L."/>
            <person name="Eastwood N."/>
            <person name="Colbourne J.K."/>
            <person name="Zhou J."/>
            <person name="Mallon E."/>
            <person name="Orsini L."/>
        </authorList>
    </citation>
    <scope>NUCLEOTIDE SEQUENCE [LARGE SCALE GENOMIC DNA]</scope>
    <source>
        <strain evidence="1">LRV0_1</strain>
    </source>
</reference>
<sequence length="101" mass="11605">MQEQQTKTLKVEVRTAKNAWEQGTTDCVFTPFDRAQNKKNTCLLIGSPRIVILGRCLHQHEVIFHKKPLIYAENSIKGKSWKQSNRLLITNMGPDVIDRTV</sequence>
<protein>
    <submittedName>
        <fullName evidence="1">Uncharacterized protein</fullName>
    </submittedName>
</protein>
<keyword evidence="2" id="KW-1185">Reference proteome</keyword>
<name>A0ABR0A1V3_9CRUS</name>
<evidence type="ECO:0000313" key="1">
    <source>
        <dbReference type="EMBL" id="KAK4019145.1"/>
    </source>
</evidence>